<gene>
    <name evidence="2" type="ORF">L211DRAFT_867563</name>
</gene>
<reference evidence="2 3" key="1">
    <citation type="journal article" date="2018" name="Nat. Ecol. Evol.">
        <title>Pezizomycetes genomes reveal the molecular basis of ectomycorrhizal truffle lifestyle.</title>
        <authorList>
            <person name="Murat C."/>
            <person name="Payen T."/>
            <person name="Noel B."/>
            <person name="Kuo A."/>
            <person name="Morin E."/>
            <person name="Chen J."/>
            <person name="Kohler A."/>
            <person name="Krizsan K."/>
            <person name="Balestrini R."/>
            <person name="Da Silva C."/>
            <person name="Montanini B."/>
            <person name="Hainaut M."/>
            <person name="Levati E."/>
            <person name="Barry K.W."/>
            <person name="Belfiori B."/>
            <person name="Cichocki N."/>
            <person name="Clum A."/>
            <person name="Dockter R.B."/>
            <person name="Fauchery L."/>
            <person name="Guy J."/>
            <person name="Iotti M."/>
            <person name="Le Tacon F."/>
            <person name="Lindquist E.A."/>
            <person name="Lipzen A."/>
            <person name="Malagnac F."/>
            <person name="Mello A."/>
            <person name="Molinier V."/>
            <person name="Miyauchi S."/>
            <person name="Poulain J."/>
            <person name="Riccioni C."/>
            <person name="Rubini A."/>
            <person name="Sitrit Y."/>
            <person name="Splivallo R."/>
            <person name="Traeger S."/>
            <person name="Wang M."/>
            <person name="Zifcakova L."/>
            <person name="Wipf D."/>
            <person name="Zambonelli A."/>
            <person name="Paolocci F."/>
            <person name="Nowrousian M."/>
            <person name="Ottonello S."/>
            <person name="Baldrian P."/>
            <person name="Spatafora J.W."/>
            <person name="Henrissat B."/>
            <person name="Nagy L.G."/>
            <person name="Aury J.M."/>
            <person name="Wincker P."/>
            <person name="Grigoriev I.V."/>
            <person name="Bonfante P."/>
            <person name="Martin F.M."/>
        </authorList>
    </citation>
    <scope>NUCLEOTIDE SEQUENCE [LARGE SCALE GENOMIC DNA]</scope>
    <source>
        <strain evidence="2 3">ATCC MYA-4762</strain>
    </source>
</reference>
<dbReference type="EMBL" id="ML121539">
    <property type="protein sequence ID" value="RPB25142.1"/>
    <property type="molecule type" value="Genomic_DNA"/>
</dbReference>
<sequence length="638" mass="70296">MSSPAPAPAPAPSSMCSPGLSPAPAPAPAPLSMSSPAPSPSSTTPTTSTTPTPSNSRNSKPTKPHATHVHSFFESQPYKRWKFTAFDTHCRAFVDYTWSHEKIHNFWLKQLNRLLDENSPLAPTSKIKQLIHGSRRQTSRSSKVKQLNTLGDGGVIASLHSSQIRRKNANLVLPLGSICLNAIFPTNVVAARRKNASGVATTFHLAEVYETITVYKTMISDLAVYLTRRLVIVSLSQKAPITFIHGSAVGSVNISESSITSSSNVETFEITGLSESSSKSEPVAEQSCPLPEVQPANGDGSDENIFAGTPPAPPPAHPSSVVFQNGASIDVWFSNLRDGPSMTLRYPYLLDSNIVDVDDEPIRQVCCPVHFEELQTQLVSALPRITHCVEFAIKRFDGCKTIENYREIAETSPRPAGVAWSRENHPASYINQAVFHLTTLMDKLMESMVNIGPYLREGFFDSSVNPWFIDSLFLGGSYPNIVVSRKEIQSYIPGYAEKSDAVFRYVDGVLAFDLGVIEVSGGAANVNNDPKSGRDHAKVHRAMTGNLDILGALVRKDWDYMQKLQVFGIINNGWNINILQMTYISPQVKMMKMHRTYRIPIYPGQIKTIFPLLSLMTQCQAAMEHTIKCILDYQEAHY</sequence>
<evidence type="ECO:0000256" key="1">
    <source>
        <dbReference type="SAM" id="MobiDB-lite"/>
    </source>
</evidence>
<dbReference type="InParanoid" id="A0A3N4LVB8"/>
<feature type="compositionally biased region" description="Pro residues" evidence="1">
    <location>
        <begin position="1"/>
        <end position="11"/>
    </location>
</feature>
<dbReference type="Proteomes" id="UP000267821">
    <property type="component" value="Unassembled WGS sequence"/>
</dbReference>
<evidence type="ECO:0000313" key="2">
    <source>
        <dbReference type="EMBL" id="RPB25142.1"/>
    </source>
</evidence>
<organism evidence="2 3">
    <name type="scientific">Terfezia boudieri ATCC MYA-4762</name>
    <dbReference type="NCBI Taxonomy" id="1051890"/>
    <lineage>
        <taxon>Eukaryota</taxon>
        <taxon>Fungi</taxon>
        <taxon>Dikarya</taxon>
        <taxon>Ascomycota</taxon>
        <taxon>Pezizomycotina</taxon>
        <taxon>Pezizomycetes</taxon>
        <taxon>Pezizales</taxon>
        <taxon>Pezizaceae</taxon>
        <taxon>Terfezia</taxon>
    </lineage>
</organism>
<feature type="compositionally biased region" description="Low complexity" evidence="1">
    <location>
        <begin position="30"/>
        <end position="54"/>
    </location>
</feature>
<dbReference type="OrthoDB" id="5399119at2759"/>
<feature type="region of interest" description="Disordered" evidence="1">
    <location>
        <begin position="274"/>
        <end position="318"/>
    </location>
</feature>
<evidence type="ECO:0000313" key="3">
    <source>
        <dbReference type="Proteomes" id="UP000267821"/>
    </source>
</evidence>
<protein>
    <submittedName>
        <fullName evidence="2">Uncharacterized protein</fullName>
    </submittedName>
</protein>
<dbReference type="AlphaFoldDB" id="A0A3N4LVB8"/>
<proteinExistence type="predicted"/>
<feature type="region of interest" description="Disordered" evidence="1">
    <location>
        <begin position="1"/>
        <end position="67"/>
    </location>
</feature>
<accession>A0A3N4LVB8</accession>
<keyword evidence="3" id="KW-1185">Reference proteome</keyword>
<name>A0A3N4LVB8_9PEZI</name>